<dbReference type="EMBL" id="FN543103">
    <property type="protein sequence ID" value="CBA26916.1"/>
    <property type="molecule type" value="Genomic_DNA"/>
</dbReference>
<comment type="subcellular location">
    <subcellularLocation>
        <location evidence="1">Cell envelope</location>
    </subcellularLocation>
</comment>
<gene>
    <name evidence="6" type="ORF">Csp_G39030</name>
</gene>
<accession>C9Y7B5</accession>
<dbReference type="GO" id="GO:0016829">
    <property type="term" value="F:lyase activity"/>
    <property type="evidence" value="ECO:0007669"/>
    <property type="project" value="UniProtKB-KW"/>
</dbReference>
<dbReference type="PROSITE" id="PS01039">
    <property type="entry name" value="SBP_BACTERIAL_3"/>
    <property type="match status" value="1"/>
</dbReference>
<evidence type="ECO:0000256" key="1">
    <source>
        <dbReference type="ARBA" id="ARBA00004196"/>
    </source>
</evidence>
<name>C9Y7B5_CURXX</name>
<evidence type="ECO:0000259" key="5">
    <source>
        <dbReference type="SMART" id="SM00062"/>
    </source>
</evidence>
<dbReference type="GO" id="GO:0030313">
    <property type="term" value="C:cell envelope"/>
    <property type="evidence" value="ECO:0007669"/>
    <property type="project" value="UniProtKB-SubCell"/>
</dbReference>
<keyword evidence="3" id="KW-0732">Signal</keyword>
<reference evidence="6" key="1">
    <citation type="journal article" date="2010" name="Nature">
        <title>The Dynamic genome of Hydra.</title>
        <authorList>
            <person name="Chapman J.A."/>
            <person name="Kirkness E.F."/>
            <person name="Simakov O."/>
            <person name="Hampson S.E."/>
            <person name="Mitros T."/>
            <person name="Weinmaier T."/>
            <person name="Rattei T."/>
            <person name="Balasubramanian P.G."/>
            <person name="Borman J."/>
            <person name="Busam D."/>
            <person name="Disbennett K."/>
            <person name="Pfannkoch C."/>
            <person name="Sumin N."/>
            <person name="Sutton G."/>
            <person name="Viswanathan L."/>
            <person name="Walenz B."/>
            <person name="Goodstein D.M."/>
            <person name="Hellsten U."/>
            <person name="Kawashima T."/>
            <person name="Prochnik S.E."/>
            <person name="Putnam N.H."/>
            <person name="Shu S."/>
            <person name="Blumberg B."/>
            <person name="Dana C.E."/>
            <person name="Gee L."/>
            <person name="Kibler D.F."/>
            <person name="Law L."/>
            <person name="Lindgens D."/>
            <person name="Martinez D.E."/>
            <person name="Peng J."/>
            <person name="Wigge P.A."/>
            <person name="Bertulat B."/>
            <person name="Guder C."/>
            <person name="Nakamura Y."/>
            <person name="Ozbek S."/>
            <person name="Watanabe H."/>
            <person name="Khalturin K."/>
            <person name="Hemmrich G."/>
            <person name="Franke A."/>
            <person name="Augustin R."/>
            <person name="Fraune S."/>
            <person name="Hayakawa E."/>
            <person name="Hayakawa S."/>
            <person name="Hirose M."/>
            <person name="Hwang J."/>
            <person name="Ikeo K."/>
            <person name="Nishimiya-Fujisawa C."/>
            <person name="Ogura A."/>
            <person name="Takahashi T."/>
            <person name="Steinmetz P.R."/>
            <person name="Zhang X."/>
            <person name="Aufschnaiter R."/>
            <person name="Eder M.K."/>
            <person name="Gorny A.K."/>
            <person name="Salvenmoser W."/>
            <person name="Heimberg A.M."/>
            <person name="Wheeler B.M."/>
            <person name="Peterson K.J."/>
            <person name="Boettger A."/>
            <person name="Tischler P."/>
            <person name="Wolf A."/>
            <person name="Gojobori T."/>
            <person name="Remington K.A."/>
            <person name="Strausberg R.L."/>
            <person name="Venter J."/>
            <person name="Technau U."/>
            <person name="Hobmayer B."/>
            <person name="Bosch T.C."/>
            <person name="Holstein T.W."/>
            <person name="Fujisawa T."/>
            <person name="Bode H.R."/>
            <person name="David C.N."/>
            <person name="Rokhsar D.S."/>
            <person name="Steele R.E."/>
        </authorList>
    </citation>
    <scope>NUCLEOTIDE SEQUENCE</scope>
</reference>
<keyword evidence="6" id="KW-0456">Lyase</keyword>
<comment type="similarity">
    <text evidence="2 4">Belongs to the bacterial solute-binding protein 3 family.</text>
</comment>
<evidence type="ECO:0000256" key="4">
    <source>
        <dbReference type="RuleBase" id="RU003744"/>
    </source>
</evidence>
<evidence type="ECO:0000256" key="2">
    <source>
        <dbReference type="ARBA" id="ARBA00010333"/>
    </source>
</evidence>
<feature type="domain" description="Solute-binding protein family 3/N-terminal" evidence="5">
    <location>
        <begin position="45"/>
        <end position="275"/>
    </location>
</feature>
<evidence type="ECO:0000256" key="3">
    <source>
        <dbReference type="ARBA" id="ARBA00022729"/>
    </source>
</evidence>
<evidence type="ECO:0000313" key="6">
    <source>
        <dbReference type="EMBL" id="CBA26916.1"/>
    </source>
</evidence>
<dbReference type="SMART" id="SM00062">
    <property type="entry name" value="PBPb"/>
    <property type="match status" value="1"/>
</dbReference>
<dbReference type="Gene3D" id="3.40.190.10">
    <property type="entry name" value="Periplasmic binding protein-like II"/>
    <property type="match status" value="2"/>
</dbReference>
<dbReference type="PANTHER" id="PTHR35936">
    <property type="entry name" value="MEMBRANE-BOUND LYTIC MUREIN TRANSGLYCOSYLASE F"/>
    <property type="match status" value="1"/>
</dbReference>
<proteinExistence type="inferred from homology"/>
<protein>
    <recommendedName>
        <fullName evidence="5">Solute-binding protein family 3/N-terminal domain-containing protein</fullName>
    </recommendedName>
</protein>
<dbReference type="SUPFAM" id="SSF53850">
    <property type="entry name" value="Periplasmic binding protein-like II"/>
    <property type="match status" value="1"/>
</dbReference>
<dbReference type="PANTHER" id="PTHR35936:SF20">
    <property type="entry name" value="ABC TRANSPORTER ARGININE-BINDING PROTEIN 2-RELATED"/>
    <property type="match status" value="1"/>
</dbReference>
<dbReference type="InterPro" id="IPR001638">
    <property type="entry name" value="Solute-binding_3/MltF_N"/>
</dbReference>
<sequence>MPLKNRLPPERNFAMHLRWTRPVKTLTVFALLWGAASAYAECSRTLRYPVSDWQPYAFKTPIAEGRGIDVDILLAVAAKAGCKVEVLTDLPGGRTHAMFQRGEIDVFTGYSFTEDRRDFVRFTRPYRFEVLGVFTMKKNLKPEAVTSFADVLDKELHLVAPLSGYYGTAYAEAEPALIQRKKLSKVEGAERALRMLAANRGDLVLNDAYVLQYTARHLRLGPLQKMTLEPARDRIHIGLSKASTTEQDHKAIDQALEVLLANGTIDKITRRYGVKTN</sequence>
<dbReference type="InterPro" id="IPR018313">
    <property type="entry name" value="SBP_3_CS"/>
</dbReference>
<organism evidence="6">
    <name type="scientific">Curvibacter symbiont subsp. Hydra magnipapillata</name>
    <dbReference type="NCBI Taxonomy" id="667019"/>
    <lineage>
        <taxon>Bacteria</taxon>
        <taxon>Pseudomonadati</taxon>
        <taxon>Pseudomonadota</taxon>
        <taxon>Betaproteobacteria</taxon>
        <taxon>Burkholderiales</taxon>
        <taxon>Comamonadaceae</taxon>
        <taxon>Curvibacter</taxon>
    </lineage>
</organism>
<dbReference type="Pfam" id="PF00497">
    <property type="entry name" value="SBP_bac_3"/>
    <property type="match status" value="1"/>
</dbReference>
<dbReference type="AlphaFoldDB" id="C9Y7B5"/>